<dbReference type="EMBL" id="ABCK01000076">
    <property type="protein sequence ID" value="EDM24657.1"/>
    <property type="molecule type" value="Genomic_DNA"/>
</dbReference>
<dbReference type="Pfam" id="PF11948">
    <property type="entry name" value="DUF3465"/>
    <property type="match status" value="1"/>
</dbReference>
<evidence type="ECO:0000313" key="3">
    <source>
        <dbReference type="Proteomes" id="UP000004947"/>
    </source>
</evidence>
<gene>
    <name evidence="2" type="ORF">LNTAR_15032</name>
</gene>
<dbReference type="Proteomes" id="UP000004947">
    <property type="component" value="Unassembled WGS sequence"/>
</dbReference>
<dbReference type="STRING" id="313628.LNTAR_15032"/>
<accession>A6DUM8</accession>
<feature type="compositionally biased region" description="Low complexity" evidence="1">
    <location>
        <begin position="25"/>
        <end position="49"/>
    </location>
</feature>
<dbReference type="InterPro" id="IPR021856">
    <property type="entry name" value="DUF3465"/>
</dbReference>
<proteinExistence type="predicted"/>
<sequence length="155" mass="17111">EGFIIKNLFLIIVIAAIAYGVNQQKSSPTKSTSSSQSTSSSRSSNSDQTLQNAFRNKQSDLQVTGSGSVIKILPDDTKGSKHQKFILKLSTGQTVLIAHNIDLAPRINSLRQGDTVSFNGEYEWNSKGGVIHWTHHDPGHRHEDGWLKHNGKVYK</sequence>
<comment type="caution">
    <text evidence="2">The sequence shown here is derived from an EMBL/GenBank/DDBJ whole genome shotgun (WGS) entry which is preliminary data.</text>
</comment>
<feature type="region of interest" description="Disordered" evidence="1">
    <location>
        <begin position="25"/>
        <end position="59"/>
    </location>
</feature>
<evidence type="ECO:0000313" key="2">
    <source>
        <dbReference type="EMBL" id="EDM24657.1"/>
    </source>
</evidence>
<protein>
    <recommendedName>
        <fullName evidence="4">DUF3465 domain-containing protein</fullName>
    </recommendedName>
</protein>
<keyword evidence="3" id="KW-1185">Reference proteome</keyword>
<feature type="non-terminal residue" evidence="2">
    <location>
        <position position="1"/>
    </location>
</feature>
<evidence type="ECO:0000256" key="1">
    <source>
        <dbReference type="SAM" id="MobiDB-lite"/>
    </source>
</evidence>
<evidence type="ECO:0008006" key="4">
    <source>
        <dbReference type="Google" id="ProtNLM"/>
    </source>
</evidence>
<reference evidence="2 3" key="1">
    <citation type="journal article" date="2010" name="J. Bacteriol.">
        <title>Genome sequence of Lentisphaera araneosa HTCC2155T, the type species of the order Lentisphaerales in the phylum Lentisphaerae.</title>
        <authorList>
            <person name="Thrash J.C."/>
            <person name="Cho J.C."/>
            <person name="Vergin K.L."/>
            <person name="Morris R.M."/>
            <person name="Giovannoni S.J."/>
        </authorList>
    </citation>
    <scope>NUCLEOTIDE SEQUENCE [LARGE SCALE GENOMIC DNA]</scope>
    <source>
        <strain evidence="2 3">HTCC2155</strain>
    </source>
</reference>
<organism evidence="2 3">
    <name type="scientific">Lentisphaera araneosa HTCC2155</name>
    <dbReference type="NCBI Taxonomy" id="313628"/>
    <lineage>
        <taxon>Bacteria</taxon>
        <taxon>Pseudomonadati</taxon>
        <taxon>Lentisphaerota</taxon>
        <taxon>Lentisphaeria</taxon>
        <taxon>Lentisphaerales</taxon>
        <taxon>Lentisphaeraceae</taxon>
        <taxon>Lentisphaera</taxon>
    </lineage>
</organism>
<dbReference type="AlphaFoldDB" id="A6DUM8"/>
<dbReference type="eggNOG" id="COG1463">
    <property type="taxonomic scope" value="Bacteria"/>
</dbReference>
<name>A6DUM8_9BACT</name>
<feature type="compositionally biased region" description="Polar residues" evidence="1">
    <location>
        <begin position="50"/>
        <end position="59"/>
    </location>
</feature>